<evidence type="ECO:0000313" key="4">
    <source>
        <dbReference type="EMBL" id="BBL78450.1"/>
    </source>
</evidence>
<evidence type="ECO:0000256" key="1">
    <source>
        <dbReference type="PROSITE-ProRule" id="PRU00285"/>
    </source>
</evidence>
<proteinExistence type="inferred from homology"/>
<dbReference type="PANTHER" id="PTHR11527">
    <property type="entry name" value="HEAT-SHOCK PROTEIN 20 FAMILY MEMBER"/>
    <property type="match status" value="1"/>
</dbReference>
<comment type="similarity">
    <text evidence="1 2">Belongs to the small heat shock protein (HSP20) family.</text>
</comment>
<protein>
    <submittedName>
        <fullName evidence="4">Heat-shock protein Hsp20</fullName>
    </submittedName>
</protein>
<dbReference type="InterPro" id="IPR002068">
    <property type="entry name" value="A-crystallin/Hsp20_dom"/>
</dbReference>
<dbReference type="Pfam" id="PF00011">
    <property type="entry name" value="HSP20"/>
    <property type="match status" value="1"/>
</dbReference>
<dbReference type="RefSeq" id="WP_143526594.1">
    <property type="nucleotide sequence ID" value="NZ_AP019791.1"/>
</dbReference>
<dbReference type="CDD" id="cd06464">
    <property type="entry name" value="ACD_sHsps-like"/>
    <property type="match status" value="1"/>
</dbReference>
<keyword evidence="5" id="KW-1185">Reference proteome</keyword>
<accession>A0A510HET4</accession>
<dbReference type="InterPro" id="IPR031107">
    <property type="entry name" value="Small_HSP"/>
</dbReference>
<evidence type="ECO:0000256" key="2">
    <source>
        <dbReference type="RuleBase" id="RU003616"/>
    </source>
</evidence>
<dbReference type="SUPFAM" id="SSF49764">
    <property type="entry name" value="HSP20-like chaperones"/>
    <property type="match status" value="1"/>
</dbReference>
<reference evidence="4" key="1">
    <citation type="journal article" date="2019" name="Microbiol. Resour. Announc.">
        <title>Complete Genome Sequence of Rubrobacter xylanophilus Strain AA3-22, Isolated from Arima Onsen in Japan.</title>
        <authorList>
            <person name="Tomariguchi N."/>
            <person name="Miyazaki K."/>
        </authorList>
    </citation>
    <scope>NUCLEOTIDE SEQUENCE [LARGE SCALE GENOMIC DNA]</scope>
    <source>
        <strain evidence="4">AA3-22</strain>
    </source>
</reference>
<dbReference type="Proteomes" id="UP000318065">
    <property type="component" value="Chromosome"/>
</dbReference>
<sequence length="153" mass="17376">MLSPFRGFLDVRSEMDRMFDELLRDTFRLWRDEGRAPRAVGWSPAVDVYSKDGDLVIKAELPGMKAEDVDITLQEGVLTISGERKAEEEREGAGYFVRERRYGSFRRSMRLPEGVDESKIHARFEDGVLEVVVEGAGAVTEPRRIQIEGPKEG</sequence>
<organism evidence="4 5">
    <name type="scientific">Rubrobacter xylanophilus</name>
    <dbReference type="NCBI Taxonomy" id="49319"/>
    <lineage>
        <taxon>Bacteria</taxon>
        <taxon>Bacillati</taxon>
        <taxon>Actinomycetota</taxon>
        <taxon>Rubrobacteria</taxon>
        <taxon>Rubrobacterales</taxon>
        <taxon>Rubrobacteraceae</taxon>
        <taxon>Rubrobacter</taxon>
    </lineage>
</organism>
<dbReference type="PROSITE" id="PS01031">
    <property type="entry name" value="SHSP"/>
    <property type="match status" value="1"/>
</dbReference>
<evidence type="ECO:0000259" key="3">
    <source>
        <dbReference type="PROSITE" id="PS01031"/>
    </source>
</evidence>
<dbReference type="AlphaFoldDB" id="A0A510HET4"/>
<evidence type="ECO:0000313" key="5">
    <source>
        <dbReference type="Proteomes" id="UP000318065"/>
    </source>
</evidence>
<feature type="domain" description="SHSP" evidence="3">
    <location>
        <begin position="37"/>
        <end position="150"/>
    </location>
</feature>
<name>A0A510HET4_9ACTN</name>
<dbReference type="OrthoDB" id="5242916at2"/>
<gene>
    <name evidence="4" type="ORF">RxyAA322_03040</name>
</gene>
<dbReference type="EMBL" id="AP019791">
    <property type="protein sequence ID" value="BBL78450.1"/>
    <property type="molecule type" value="Genomic_DNA"/>
</dbReference>
<dbReference type="Gene3D" id="2.60.40.790">
    <property type="match status" value="1"/>
</dbReference>
<dbReference type="InterPro" id="IPR008978">
    <property type="entry name" value="HSP20-like_chaperone"/>
</dbReference>